<dbReference type="Proteomes" id="UP001624684">
    <property type="component" value="Unassembled WGS sequence"/>
</dbReference>
<comment type="caution">
    <text evidence="1">The sequence shown here is derived from an EMBL/GenBank/DDBJ whole genome shotgun (WGS) entry which is preliminary data.</text>
</comment>
<dbReference type="Gene3D" id="3.10.450.200">
    <property type="match status" value="1"/>
</dbReference>
<protein>
    <submittedName>
        <fullName evidence="1">Uncharacterized protein</fullName>
    </submittedName>
</protein>
<organism evidence="1 2">
    <name type="scientific">Moraxella oculi</name>
    <dbReference type="NCBI Taxonomy" id="2940516"/>
    <lineage>
        <taxon>Bacteria</taxon>
        <taxon>Pseudomonadati</taxon>
        <taxon>Pseudomonadota</taxon>
        <taxon>Gammaproteobacteria</taxon>
        <taxon>Moraxellales</taxon>
        <taxon>Moraxellaceae</taxon>
        <taxon>Moraxella</taxon>
    </lineage>
</organism>
<gene>
    <name evidence="1" type="ORF">ACJHVH_01990</name>
</gene>
<proteinExistence type="predicted"/>
<dbReference type="EMBL" id="JBJJXE010000001">
    <property type="protein sequence ID" value="MFL1731775.1"/>
    <property type="molecule type" value="Genomic_DNA"/>
</dbReference>
<name>A0ABW8U926_9GAMM</name>
<accession>A0ABW8U926</accession>
<evidence type="ECO:0000313" key="2">
    <source>
        <dbReference type="Proteomes" id="UP001624684"/>
    </source>
</evidence>
<keyword evidence="2" id="KW-1185">Reference proteome</keyword>
<reference evidence="1 2" key="1">
    <citation type="submission" date="2024-11" db="EMBL/GenBank/DDBJ databases">
        <title>First Report of Moraxella oculi in Brazil in an Infectious Bovine Keratoconjunctivitis Outbreak.</title>
        <authorList>
            <person name="Carvalho C.V."/>
            <person name="Domingues R."/>
            <person name="Coutinho C."/>
            <person name="Honorio N.T.B.S."/>
            <person name="Faza D.R.L.R."/>
            <person name="Carvalho W.A."/>
            <person name="Machado A.B.F."/>
            <person name="Martins M.F."/>
            <person name="Gaspar E.B."/>
        </authorList>
    </citation>
    <scope>NUCLEOTIDE SEQUENCE [LARGE SCALE GENOMIC DNA]</scope>
    <source>
        <strain evidence="1 2">2117LE</strain>
    </source>
</reference>
<dbReference type="InterPro" id="IPR037178">
    <property type="entry name" value="ColicinD_C_sf"/>
</dbReference>
<sequence>MEKKLGKHVSDFGGDPSKSEDRAMVVRIINDIALKPEMVVLGDFAGQGSNGSRGNVHFRIKGNDVVVTKTDGTFVTILKNGINNTSVKKALGK</sequence>
<dbReference type="RefSeq" id="WP_407068560.1">
    <property type="nucleotide sequence ID" value="NZ_JBJJXE010000001.1"/>
</dbReference>
<evidence type="ECO:0000313" key="1">
    <source>
        <dbReference type="EMBL" id="MFL1731775.1"/>
    </source>
</evidence>